<organism evidence="2 3">
    <name type="scientific">Liparis tanakae</name>
    <name type="common">Tanaka's snailfish</name>
    <dbReference type="NCBI Taxonomy" id="230148"/>
    <lineage>
        <taxon>Eukaryota</taxon>
        <taxon>Metazoa</taxon>
        <taxon>Chordata</taxon>
        <taxon>Craniata</taxon>
        <taxon>Vertebrata</taxon>
        <taxon>Euteleostomi</taxon>
        <taxon>Actinopterygii</taxon>
        <taxon>Neopterygii</taxon>
        <taxon>Teleostei</taxon>
        <taxon>Neoteleostei</taxon>
        <taxon>Acanthomorphata</taxon>
        <taxon>Eupercaria</taxon>
        <taxon>Perciformes</taxon>
        <taxon>Cottioidei</taxon>
        <taxon>Cottales</taxon>
        <taxon>Liparidae</taxon>
        <taxon>Liparis</taxon>
    </lineage>
</organism>
<name>A0A4Z2HYK3_9TELE</name>
<gene>
    <name evidence="2" type="ORF">EYF80_019760</name>
</gene>
<dbReference type="Proteomes" id="UP000314294">
    <property type="component" value="Unassembled WGS sequence"/>
</dbReference>
<reference evidence="2 3" key="1">
    <citation type="submission" date="2019-03" db="EMBL/GenBank/DDBJ databases">
        <title>First draft genome of Liparis tanakae, snailfish: a comprehensive survey of snailfish specific genes.</title>
        <authorList>
            <person name="Kim W."/>
            <person name="Song I."/>
            <person name="Jeong J.-H."/>
            <person name="Kim D."/>
            <person name="Kim S."/>
            <person name="Ryu S."/>
            <person name="Song J.Y."/>
            <person name="Lee S.K."/>
        </authorList>
    </citation>
    <scope>NUCLEOTIDE SEQUENCE [LARGE SCALE GENOMIC DNA]</scope>
    <source>
        <tissue evidence="2">Muscle</tissue>
    </source>
</reference>
<dbReference type="AlphaFoldDB" id="A0A4Z2HYK3"/>
<accession>A0A4Z2HYK3</accession>
<comment type="caution">
    <text evidence="2">The sequence shown here is derived from an EMBL/GenBank/DDBJ whole genome shotgun (WGS) entry which is preliminary data.</text>
</comment>
<keyword evidence="3" id="KW-1185">Reference proteome</keyword>
<evidence type="ECO:0000313" key="3">
    <source>
        <dbReference type="Proteomes" id="UP000314294"/>
    </source>
</evidence>
<proteinExistence type="predicted"/>
<evidence type="ECO:0000313" key="2">
    <source>
        <dbReference type="EMBL" id="TNN70084.1"/>
    </source>
</evidence>
<sequence length="92" mass="10338">MSPCEIKLADFRFDKKQEWRIRNEEAPQEEKERGGNRTTSTDILNITDVSLLAEELKRWLGSEWQDTLADISGAAPRAKLGLVVGGAWGAHK</sequence>
<dbReference type="EMBL" id="SRLO01000168">
    <property type="protein sequence ID" value="TNN70084.1"/>
    <property type="molecule type" value="Genomic_DNA"/>
</dbReference>
<evidence type="ECO:0000256" key="1">
    <source>
        <dbReference type="SAM" id="MobiDB-lite"/>
    </source>
</evidence>
<feature type="region of interest" description="Disordered" evidence="1">
    <location>
        <begin position="20"/>
        <end position="40"/>
    </location>
</feature>
<feature type="compositionally biased region" description="Basic and acidic residues" evidence="1">
    <location>
        <begin position="20"/>
        <end position="35"/>
    </location>
</feature>
<protein>
    <submittedName>
        <fullName evidence="2">Uncharacterized protein</fullName>
    </submittedName>
</protein>